<organism evidence="2 3">
    <name type="scientific">Trueperella pecoris</name>
    <dbReference type="NCBI Taxonomy" id="2733571"/>
    <lineage>
        <taxon>Bacteria</taxon>
        <taxon>Bacillati</taxon>
        <taxon>Actinomycetota</taxon>
        <taxon>Actinomycetes</taxon>
        <taxon>Actinomycetales</taxon>
        <taxon>Actinomycetaceae</taxon>
        <taxon>Trueperella</taxon>
    </lineage>
</organism>
<accession>A0A7M1QXG2</accession>
<sequence length="122" mass="14322">MWFWVLLIGLIGLGVYFGFTLRDIWRAAKRLFLQAGKLGEVASTISIPVRDLIPVTDVYDDPARRRAAREDRRRIRAERASRRNRRLNAARGRWEAIDETSFESIGPTERERARAQVKERRR</sequence>
<keyword evidence="1" id="KW-1133">Transmembrane helix</keyword>
<keyword evidence="1" id="KW-0812">Transmembrane</keyword>
<evidence type="ECO:0000313" key="2">
    <source>
        <dbReference type="EMBL" id="QOR46536.1"/>
    </source>
</evidence>
<dbReference type="AlphaFoldDB" id="A0A7M1QXG2"/>
<dbReference type="RefSeq" id="WP_193327564.1">
    <property type="nucleotide sequence ID" value="NZ_CP053291.1"/>
</dbReference>
<dbReference type="EMBL" id="CP063213">
    <property type="protein sequence ID" value="QOR46536.1"/>
    <property type="molecule type" value="Genomic_DNA"/>
</dbReference>
<dbReference type="Proteomes" id="UP000595053">
    <property type="component" value="Chromosome"/>
</dbReference>
<keyword evidence="3" id="KW-1185">Reference proteome</keyword>
<gene>
    <name evidence="2" type="ORF">INS88_04935</name>
</gene>
<keyword evidence="1" id="KW-0472">Membrane</keyword>
<feature type="transmembrane region" description="Helical" evidence="1">
    <location>
        <begin position="6"/>
        <end position="25"/>
    </location>
</feature>
<evidence type="ECO:0000256" key="1">
    <source>
        <dbReference type="SAM" id="Phobius"/>
    </source>
</evidence>
<protein>
    <submittedName>
        <fullName evidence="2">Uncharacterized protein</fullName>
    </submittedName>
</protein>
<evidence type="ECO:0000313" key="3">
    <source>
        <dbReference type="Proteomes" id="UP000595053"/>
    </source>
</evidence>
<reference evidence="2 3" key="1">
    <citation type="submission" date="2020-10" db="EMBL/GenBank/DDBJ databases">
        <title>Trueperella pecoris sp. nov. isolated from bovine and porcine specimens.</title>
        <authorList>
            <person name="Schoenecker L."/>
            <person name="Schnydrig P."/>
            <person name="Brodard I."/>
            <person name="Thomann A."/>
            <person name="Hemphill A."/>
            <person name="Rodriguez-Campos S."/>
            <person name="Perreten V."/>
            <person name="Jores J."/>
            <person name="Kittl S."/>
        </authorList>
    </citation>
    <scope>NUCLEOTIDE SEQUENCE [LARGE SCALE GENOMIC DNA]</scope>
    <source>
        <strain evidence="2 3">15A0121</strain>
    </source>
</reference>
<proteinExistence type="predicted"/>
<name>A0A7M1QXG2_9ACTO</name>